<comment type="subcellular location">
    <subcellularLocation>
        <location evidence="1">Membrane</location>
        <topology evidence="1">Single-pass membrane protein</topology>
    </subcellularLocation>
</comment>
<evidence type="ECO:0000313" key="9">
    <source>
        <dbReference type="EMBL" id="TCK19282.1"/>
    </source>
</evidence>
<comment type="caution">
    <text evidence="9">The sequence shown here is derived from an EMBL/GenBank/DDBJ whole genome shotgun (WGS) entry which is preliminary data.</text>
</comment>
<reference evidence="9 10" key="1">
    <citation type="submission" date="2019-03" db="EMBL/GenBank/DDBJ databases">
        <title>Genomic Encyclopedia of Type Strains, Phase IV (KMG-IV): sequencing the most valuable type-strain genomes for metagenomic binning, comparative biology and taxonomic classification.</title>
        <authorList>
            <person name="Goeker M."/>
        </authorList>
    </citation>
    <scope>NUCLEOTIDE SEQUENCE [LARGE SCALE GENOMIC DNA]</scope>
    <source>
        <strain evidence="9 10">DSM 19610</strain>
    </source>
</reference>
<proteinExistence type="predicted"/>
<keyword evidence="10" id="KW-1185">Reference proteome</keyword>
<dbReference type="InterPro" id="IPR003646">
    <property type="entry name" value="SH3-like_bac-type"/>
</dbReference>
<evidence type="ECO:0000256" key="5">
    <source>
        <dbReference type="ARBA" id="ARBA00023136"/>
    </source>
</evidence>
<organism evidence="9 10">
    <name type="scientific">Thiogranum longum</name>
    <dbReference type="NCBI Taxonomy" id="1537524"/>
    <lineage>
        <taxon>Bacteria</taxon>
        <taxon>Pseudomonadati</taxon>
        <taxon>Pseudomonadota</taxon>
        <taxon>Gammaproteobacteria</taxon>
        <taxon>Chromatiales</taxon>
        <taxon>Ectothiorhodospiraceae</taxon>
        <taxon>Thiogranum</taxon>
    </lineage>
</organism>
<keyword evidence="3" id="KW-0732">Signal</keyword>
<gene>
    <name evidence="9" type="ORF">DFR30_2592</name>
</gene>
<keyword evidence="6" id="KW-0175">Coiled coil</keyword>
<feature type="domain" description="SH3b" evidence="8">
    <location>
        <begin position="20"/>
        <end position="86"/>
    </location>
</feature>
<dbReference type="GO" id="GO:0016020">
    <property type="term" value="C:membrane"/>
    <property type="evidence" value="ECO:0007669"/>
    <property type="project" value="UniProtKB-SubCell"/>
</dbReference>
<dbReference type="PROSITE" id="PS51781">
    <property type="entry name" value="SH3B"/>
    <property type="match status" value="1"/>
</dbReference>
<dbReference type="Pfam" id="PF08239">
    <property type="entry name" value="SH3_3"/>
    <property type="match status" value="1"/>
</dbReference>
<dbReference type="AlphaFoldDB" id="A0A4R1HPR1"/>
<evidence type="ECO:0000313" key="10">
    <source>
        <dbReference type="Proteomes" id="UP000295707"/>
    </source>
</evidence>
<evidence type="ECO:0000256" key="7">
    <source>
        <dbReference type="SAM" id="Phobius"/>
    </source>
</evidence>
<evidence type="ECO:0000256" key="3">
    <source>
        <dbReference type="ARBA" id="ARBA00022729"/>
    </source>
</evidence>
<dbReference type="EMBL" id="SMFX01000001">
    <property type="protein sequence ID" value="TCK19282.1"/>
    <property type="molecule type" value="Genomic_DNA"/>
</dbReference>
<keyword evidence="5 7" id="KW-0472">Membrane</keyword>
<feature type="coiled-coil region" evidence="6">
    <location>
        <begin position="85"/>
        <end position="185"/>
    </location>
</feature>
<dbReference type="Gene3D" id="2.30.30.40">
    <property type="entry name" value="SH3 Domains"/>
    <property type="match status" value="1"/>
</dbReference>
<evidence type="ECO:0000256" key="6">
    <source>
        <dbReference type="SAM" id="Coils"/>
    </source>
</evidence>
<dbReference type="InterPro" id="IPR016476">
    <property type="entry name" value="SH3_dom_pro"/>
</dbReference>
<feature type="transmembrane region" description="Helical" evidence="7">
    <location>
        <begin position="190"/>
        <end position="208"/>
    </location>
</feature>
<sequence>MKSIILTLALVLGVLGQAMAETRYVSDRLEIQMRAGKGTQFRILRSLPSGTPLEVLEVDKENQYSRVRAPDGVEGWVLNHLLMSGPSARDRLAKAEKKLAQLELENRKLKAALADLRKAKGSTDKERSSLQKEANRVSQELERIRRTASSALAIDAENKELKSRIANYERQSQSLLQENQSLKDRTARDWFMVGAGVILLGMIIGLIIPRIRWRKKSSWDSL</sequence>
<evidence type="ECO:0000256" key="2">
    <source>
        <dbReference type="ARBA" id="ARBA00022692"/>
    </source>
</evidence>
<evidence type="ECO:0000259" key="8">
    <source>
        <dbReference type="PROSITE" id="PS51781"/>
    </source>
</evidence>
<name>A0A4R1HPR1_9GAMM</name>
<dbReference type="RefSeq" id="WP_165869206.1">
    <property type="nucleotide sequence ID" value="NZ_SMFX01000001.1"/>
</dbReference>
<keyword evidence="2 7" id="KW-0812">Transmembrane</keyword>
<dbReference type="NCBIfam" id="TIGR04211">
    <property type="entry name" value="SH3_and_anchor"/>
    <property type="match status" value="1"/>
</dbReference>
<accession>A0A4R1HPR1</accession>
<protein>
    <submittedName>
        <fullName evidence="9">SH3 domain protein</fullName>
    </submittedName>
</protein>
<dbReference type="PIRSF" id="PIRSF006158">
    <property type="entry name" value="UCP006158_SH3"/>
    <property type="match status" value="1"/>
</dbReference>
<keyword evidence="4 7" id="KW-1133">Transmembrane helix</keyword>
<evidence type="ECO:0000256" key="1">
    <source>
        <dbReference type="ARBA" id="ARBA00004167"/>
    </source>
</evidence>
<dbReference type="SMART" id="SM00287">
    <property type="entry name" value="SH3b"/>
    <property type="match status" value="1"/>
</dbReference>
<dbReference type="Proteomes" id="UP000295707">
    <property type="component" value="Unassembled WGS sequence"/>
</dbReference>
<evidence type="ECO:0000256" key="4">
    <source>
        <dbReference type="ARBA" id="ARBA00022989"/>
    </source>
</evidence>